<dbReference type="Gene3D" id="2.60.40.3080">
    <property type="match status" value="1"/>
</dbReference>
<sequence>PIVAGSPLTYVITLTNHGPSTALDVEVKDIFPAGVSYLSDTAGITYKIQRGGSYLWEFKDARAGLAGLTDEDGDTFADDIAPDASFSFSVTVQVDPSFSGTLINTASMDSLTPLLESDATTTEGTTVNASSDLTITKFSSPARIAL</sequence>
<dbReference type="InterPro" id="IPR001434">
    <property type="entry name" value="OmcB-like_DUF11"/>
</dbReference>
<dbReference type="InterPro" id="IPR047589">
    <property type="entry name" value="DUF11_rpt"/>
</dbReference>
<evidence type="ECO:0000313" key="2">
    <source>
        <dbReference type="EMBL" id="GAH11275.1"/>
    </source>
</evidence>
<accession>X1DSP0</accession>
<protein>
    <recommendedName>
        <fullName evidence="1">DUF11 domain-containing protein</fullName>
    </recommendedName>
</protein>
<comment type="caution">
    <text evidence="2">The sequence shown here is derived from an EMBL/GenBank/DDBJ whole genome shotgun (WGS) entry which is preliminary data.</text>
</comment>
<proteinExistence type="predicted"/>
<feature type="non-terminal residue" evidence="2">
    <location>
        <position position="146"/>
    </location>
</feature>
<dbReference type="EMBL" id="BART01037814">
    <property type="protein sequence ID" value="GAH11275.1"/>
    <property type="molecule type" value="Genomic_DNA"/>
</dbReference>
<organism evidence="2">
    <name type="scientific">marine sediment metagenome</name>
    <dbReference type="NCBI Taxonomy" id="412755"/>
    <lineage>
        <taxon>unclassified sequences</taxon>
        <taxon>metagenomes</taxon>
        <taxon>ecological metagenomes</taxon>
    </lineage>
</organism>
<dbReference type="NCBIfam" id="TIGR01451">
    <property type="entry name" value="B_ant_repeat"/>
    <property type="match status" value="1"/>
</dbReference>
<reference evidence="2" key="1">
    <citation type="journal article" date="2014" name="Front. Microbiol.">
        <title>High frequency of phylogenetically diverse reductive dehalogenase-homologous genes in deep subseafloor sedimentary metagenomes.</title>
        <authorList>
            <person name="Kawai M."/>
            <person name="Futagami T."/>
            <person name="Toyoda A."/>
            <person name="Takaki Y."/>
            <person name="Nishi S."/>
            <person name="Hori S."/>
            <person name="Arai W."/>
            <person name="Tsubouchi T."/>
            <person name="Morono Y."/>
            <person name="Uchiyama I."/>
            <person name="Ito T."/>
            <person name="Fujiyama A."/>
            <person name="Inagaki F."/>
            <person name="Takami H."/>
        </authorList>
    </citation>
    <scope>NUCLEOTIDE SEQUENCE</scope>
    <source>
        <strain evidence="2">Expedition CK06-06</strain>
    </source>
</reference>
<dbReference type="Pfam" id="PF01345">
    <property type="entry name" value="DUF11"/>
    <property type="match status" value="1"/>
</dbReference>
<gene>
    <name evidence="2" type="ORF">S01H4_63064</name>
</gene>
<feature type="domain" description="DUF11" evidence="1">
    <location>
        <begin position="3"/>
        <end position="112"/>
    </location>
</feature>
<name>X1DSP0_9ZZZZ</name>
<dbReference type="AlphaFoldDB" id="X1DSP0"/>
<feature type="non-terminal residue" evidence="2">
    <location>
        <position position="1"/>
    </location>
</feature>
<evidence type="ECO:0000259" key="1">
    <source>
        <dbReference type="Pfam" id="PF01345"/>
    </source>
</evidence>